<dbReference type="OMA" id="MACPTTN"/>
<proteinExistence type="predicted"/>
<evidence type="ECO:0000256" key="1">
    <source>
        <dbReference type="SAM" id="SignalP"/>
    </source>
</evidence>
<gene>
    <name evidence="2" type="ORF">PISL3812_08400</name>
</gene>
<reference evidence="2 3" key="1">
    <citation type="submission" date="2015-04" db="EMBL/GenBank/DDBJ databases">
        <authorList>
            <person name="Syromyatnikov M.Y."/>
            <person name="Popov V.N."/>
        </authorList>
    </citation>
    <scope>NUCLEOTIDE SEQUENCE [LARGE SCALE GENOMIC DNA]</scope>
    <source>
        <strain evidence="2">WF-38-12</strain>
    </source>
</reference>
<protein>
    <recommendedName>
        <fullName evidence="4">IgE-binding protein</fullName>
    </recommendedName>
</protein>
<dbReference type="EMBL" id="CVMT01000009">
    <property type="protein sequence ID" value="CRG91352.1"/>
    <property type="molecule type" value="Genomic_DNA"/>
</dbReference>
<dbReference type="PANTHER" id="PTHR42047:SF1">
    <property type="entry name" value="PROTEIN, PUTATIVE (AFU_ORTHOLOGUE AFUA_6G03560)-RELATED"/>
    <property type="match status" value="1"/>
</dbReference>
<dbReference type="OrthoDB" id="5430620at2759"/>
<dbReference type="InterPro" id="IPR052820">
    <property type="entry name" value="PhiA_domain"/>
</dbReference>
<dbReference type="AlphaFoldDB" id="A0A0U1M7L1"/>
<evidence type="ECO:0000313" key="3">
    <source>
        <dbReference type="Proteomes" id="UP000054383"/>
    </source>
</evidence>
<keyword evidence="1" id="KW-0732">Signal</keyword>
<sequence>MQLIASVVAAASLLGASVQAESQPDVLTLGLTALRSASPIHFGSINAANSKFWIWGPGPKTYCPPNITGCQKTNSTLIDLYLDNGAAGLYANIPGGQDIFVAPDGSLSFTEPHMEGVFPPGSIAYSGFTYTAPAEPGTVAILGFKGNGSTGFVACPRKGAYPWQIYVQLPGKNYTSGCLGFDVSAANVTNAPLPWEFI</sequence>
<evidence type="ECO:0008006" key="4">
    <source>
        <dbReference type="Google" id="ProtNLM"/>
    </source>
</evidence>
<dbReference type="PANTHER" id="PTHR42047">
    <property type="entry name" value="PROTEIN, PUTATIVE (AFU_ORTHOLOGUE AFUA_6G03560)-RELATED"/>
    <property type="match status" value="1"/>
</dbReference>
<evidence type="ECO:0000313" key="2">
    <source>
        <dbReference type="EMBL" id="CRG91352.1"/>
    </source>
</evidence>
<feature type="chain" id="PRO_5006711620" description="IgE-binding protein" evidence="1">
    <location>
        <begin position="21"/>
        <end position="198"/>
    </location>
</feature>
<accession>A0A0U1M7L1</accession>
<organism evidence="2 3">
    <name type="scientific">Talaromyces islandicus</name>
    <name type="common">Penicillium islandicum</name>
    <dbReference type="NCBI Taxonomy" id="28573"/>
    <lineage>
        <taxon>Eukaryota</taxon>
        <taxon>Fungi</taxon>
        <taxon>Dikarya</taxon>
        <taxon>Ascomycota</taxon>
        <taxon>Pezizomycotina</taxon>
        <taxon>Eurotiomycetes</taxon>
        <taxon>Eurotiomycetidae</taxon>
        <taxon>Eurotiales</taxon>
        <taxon>Trichocomaceae</taxon>
        <taxon>Talaromyces</taxon>
        <taxon>Talaromyces sect. Islandici</taxon>
    </lineage>
</organism>
<name>A0A0U1M7L1_TALIS</name>
<feature type="signal peptide" evidence="1">
    <location>
        <begin position="1"/>
        <end position="20"/>
    </location>
</feature>
<dbReference type="STRING" id="28573.A0A0U1M7L1"/>
<keyword evidence="3" id="KW-1185">Reference proteome</keyword>
<dbReference type="Proteomes" id="UP000054383">
    <property type="component" value="Unassembled WGS sequence"/>
</dbReference>